<evidence type="ECO:0000313" key="1">
    <source>
        <dbReference type="EMBL" id="KOX94849.1"/>
    </source>
</evidence>
<protein>
    <submittedName>
        <fullName evidence="1">Uncharacterized protein</fullName>
    </submittedName>
</protein>
<dbReference type="STRING" id="1705562.AMS69_03030"/>
<reference evidence="1 2" key="1">
    <citation type="submission" date="2015-08" db="EMBL/GenBank/DDBJ databases">
        <title>Genomes of Isolates from Cabo Rojo, PR.</title>
        <authorList>
            <person name="Sanchez-Nieves R.L."/>
            <person name="Montalvo-Rodriguez R."/>
        </authorList>
    </citation>
    <scope>NUCLEOTIDE SEQUENCE [LARGE SCALE GENOMIC DNA]</scope>
    <source>
        <strain evidence="1 2">SL3</strain>
    </source>
</reference>
<dbReference type="PATRIC" id="fig|1705562.3.peg.1563"/>
<comment type="caution">
    <text evidence="1">The sequence shown here is derived from an EMBL/GenBank/DDBJ whole genome shotgun (WGS) entry which is preliminary data.</text>
</comment>
<dbReference type="EMBL" id="LIUF01000001">
    <property type="protein sequence ID" value="KOX94849.1"/>
    <property type="molecule type" value="Genomic_DNA"/>
</dbReference>
<organism evidence="1 2">
    <name type="scientific">Haloarcula rubripromontorii</name>
    <dbReference type="NCBI Taxonomy" id="1705562"/>
    <lineage>
        <taxon>Archaea</taxon>
        <taxon>Methanobacteriati</taxon>
        <taxon>Methanobacteriota</taxon>
        <taxon>Stenosarchaea group</taxon>
        <taxon>Halobacteria</taxon>
        <taxon>Halobacteriales</taxon>
        <taxon>Haloarculaceae</taxon>
        <taxon>Haloarcula</taxon>
    </lineage>
</organism>
<dbReference type="AlphaFoldDB" id="A0A0M9AM53"/>
<keyword evidence="2" id="KW-1185">Reference proteome</keyword>
<evidence type="ECO:0000313" key="2">
    <source>
        <dbReference type="Proteomes" id="UP000037729"/>
    </source>
</evidence>
<sequence length="102" mass="11421">MDARDEPMARLARRLETALERTLDDGVSWTVTTDSPITARLPDREFVFEQRDGPDGCRWTVVLRADGAVVSKLGQFETVDSAAERVESLVRTDVRYTVCCDG</sequence>
<accession>A0A0M9AM53</accession>
<dbReference type="RefSeq" id="WP_053966614.1">
    <property type="nucleotide sequence ID" value="NZ_LIUF01000001.1"/>
</dbReference>
<dbReference type="Proteomes" id="UP000037729">
    <property type="component" value="Unassembled WGS sequence"/>
</dbReference>
<dbReference type="OrthoDB" id="346403at2157"/>
<name>A0A0M9AM53_9EURY</name>
<proteinExistence type="predicted"/>
<gene>
    <name evidence="1" type="ORF">AMS69_03030</name>
</gene>